<proteinExistence type="predicted"/>
<reference evidence="1 2" key="1">
    <citation type="submission" date="2019-01" db="EMBL/GenBank/DDBJ databases">
        <title>Still something new to discover - new insights into E. coli phage diversity and taxonomy.</title>
        <authorList>
            <person name="Korf I.H.E."/>
            <person name="Adriaennsens E."/>
            <person name="Dreiseikelmann B."/>
            <person name="Kropinski A."/>
            <person name="Nimtz M."/>
            <person name="Meier-Kolthoff J.P."/>
            <person name="Rohde M."/>
            <person name="van Raaij M."/>
            <person name="Wittmann J."/>
        </authorList>
    </citation>
    <scope>NUCLEOTIDE SEQUENCE [LARGE SCALE GENOMIC DNA]</scope>
</reference>
<dbReference type="EMBL" id="MK373776">
    <property type="protein sequence ID" value="QBQ77296.1"/>
    <property type="molecule type" value="Genomic_DNA"/>
</dbReference>
<organism evidence="1 2">
    <name type="scientific">Escherichia phage vB_EcoM_WFH</name>
    <dbReference type="NCBI Taxonomy" id="2508192"/>
    <lineage>
        <taxon>Viruses</taxon>
        <taxon>Duplodnaviria</taxon>
        <taxon>Heunggongvirae</taxon>
        <taxon>Uroviricota</taxon>
        <taxon>Caudoviricetes</taxon>
        <taxon>Lindbergviridae</taxon>
        <taxon>Wifcevirus</taxon>
        <taxon>Wifcevirus WFH</taxon>
    </lineage>
</organism>
<dbReference type="Proteomes" id="UP000310512">
    <property type="component" value="Segment"/>
</dbReference>
<evidence type="ECO:0000313" key="2">
    <source>
        <dbReference type="Proteomes" id="UP000310512"/>
    </source>
</evidence>
<gene>
    <name evidence="1" type="ORF">WFH_00009</name>
</gene>
<name>A0A482MUP4_9CAUD</name>
<sequence>MIIDIEKALKRELTPGATPGEEAYYRPKAQRTNEIPVVKRTVNKNGQRSRPRSIRSGERLKTIRQCLQRLEIMGCRAYIDPDGKVLVRIGNSTQLQDGLPCGESRPIAKTDRVATGREVEESWLGAFLLKC</sequence>
<protein>
    <submittedName>
        <fullName evidence="1">Uncharacterized protein</fullName>
    </submittedName>
</protein>
<keyword evidence="2" id="KW-1185">Reference proteome</keyword>
<evidence type="ECO:0000313" key="1">
    <source>
        <dbReference type="EMBL" id="QBQ77296.1"/>
    </source>
</evidence>
<accession>A0A482MUP4</accession>